<dbReference type="Pfam" id="PF26647">
    <property type="entry name" value="zf_Tbcl_3"/>
    <property type="match status" value="1"/>
</dbReference>
<dbReference type="InterPro" id="IPR038883">
    <property type="entry name" value="AN11006-like"/>
</dbReference>
<dbReference type="PANTHER" id="PTHR42085:SF1">
    <property type="entry name" value="F-BOX DOMAIN-CONTAINING PROTEIN"/>
    <property type="match status" value="1"/>
</dbReference>
<dbReference type="InterPro" id="IPR058252">
    <property type="entry name" value="zf_Tbcl_4"/>
</dbReference>
<evidence type="ECO:0000313" key="3">
    <source>
        <dbReference type="EMBL" id="EKG18344.1"/>
    </source>
</evidence>
<dbReference type="PANTHER" id="PTHR42085">
    <property type="entry name" value="F-BOX DOMAIN-CONTAINING PROTEIN"/>
    <property type="match status" value="1"/>
</dbReference>
<dbReference type="Proteomes" id="UP000007129">
    <property type="component" value="Unassembled WGS sequence"/>
</dbReference>
<reference evidence="3 4" key="1">
    <citation type="journal article" date="2012" name="BMC Genomics">
        <title>Tools to kill: Genome of one of the most destructive plant pathogenic fungi Macrophomina phaseolina.</title>
        <authorList>
            <person name="Islam M.S."/>
            <person name="Haque M.S."/>
            <person name="Islam M.M."/>
            <person name="Emdad E.M."/>
            <person name="Halim A."/>
            <person name="Hossen Q.M.M."/>
            <person name="Hossain M.Z."/>
            <person name="Ahmed B."/>
            <person name="Rahim S."/>
            <person name="Rahman M.S."/>
            <person name="Alam M.M."/>
            <person name="Hou S."/>
            <person name="Wan X."/>
            <person name="Saito J.A."/>
            <person name="Alam M."/>
        </authorList>
    </citation>
    <scope>NUCLEOTIDE SEQUENCE [LARGE SCALE GENOMIC DNA]</scope>
    <source>
        <strain evidence="3 4">MS6</strain>
    </source>
</reference>
<dbReference type="eggNOG" id="ENOG502SYJ3">
    <property type="taxonomic scope" value="Eukaryota"/>
</dbReference>
<evidence type="ECO:0000259" key="1">
    <source>
        <dbReference type="Pfam" id="PF26647"/>
    </source>
</evidence>
<gene>
    <name evidence="3" type="ORF">MPH_04426</name>
</gene>
<evidence type="ECO:0000259" key="2">
    <source>
        <dbReference type="Pfam" id="PF26648"/>
    </source>
</evidence>
<name>K2S7I2_MACPH</name>
<sequence>MASTPAAAADICWGTSKKTNRRCANKSKVAEPGSLPTCHQHRDQLLRPGICQYMVDPKSGARCKRLFHFDPPPPHLELCPDHVDTPQGPCFFLRLPVELRMEIFKYLLPAGLTVTSPPVGSRALQRINEFLPLLLTSKQIGAEARDYLYGSTTFHLELSQKGATIGDRYLYRPRGAEERGDPERGIVKDLDLRQQLDFSCVKNYNLEIIVQNANHLDGWSEEVEMYDLRDSVSAILPYLARARHLHRLIVRVVFCRFDCWTPSQALENLKLITQPLTTALRNTTTPILEPPWKGSGNTYINCSSAADVPPPWKTQLFGPLVPTTDPHFLTYQTFFQNAVASALAVPPKSPIARMFSTFKNVYLEGAAHMRHVLPSGAANYLHRARVARESADADAFFAARNDYVKQWNTHLEASYSELARVNALVFGMFGEDVVTSAPSPWDAAASVAARSVATSLALQQLASPPLEEMPLLCGNGAGNGADEGDFCGGAHYGGIVAAHGDGATWLAAGYHPWGVDHQA</sequence>
<dbReference type="EMBL" id="AHHD01000209">
    <property type="protein sequence ID" value="EKG18344.1"/>
    <property type="molecule type" value="Genomic_DNA"/>
</dbReference>
<dbReference type="Pfam" id="PF26648">
    <property type="entry name" value="zf_Tbcl_4"/>
    <property type="match status" value="1"/>
</dbReference>
<proteinExistence type="predicted"/>
<dbReference type="AlphaFoldDB" id="K2S7I2"/>
<evidence type="ECO:0000313" key="4">
    <source>
        <dbReference type="Proteomes" id="UP000007129"/>
    </source>
</evidence>
<dbReference type="OrthoDB" id="5600002at2759"/>
<dbReference type="InParanoid" id="K2S7I2"/>
<organism evidence="3 4">
    <name type="scientific">Macrophomina phaseolina (strain MS6)</name>
    <name type="common">Charcoal rot fungus</name>
    <dbReference type="NCBI Taxonomy" id="1126212"/>
    <lineage>
        <taxon>Eukaryota</taxon>
        <taxon>Fungi</taxon>
        <taxon>Dikarya</taxon>
        <taxon>Ascomycota</taxon>
        <taxon>Pezizomycotina</taxon>
        <taxon>Dothideomycetes</taxon>
        <taxon>Dothideomycetes incertae sedis</taxon>
        <taxon>Botryosphaeriales</taxon>
        <taxon>Botryosphaeriaceae</taxon>
        <taxon>Macrophomina</taxon>
    </lineage>
</organism>
<feature type="domain" description="Probable treble clef zinc finger fungi" evidence="2">
    <location>
        <begin position="49"/>
        <end position="86"/>
    </location>
</feature>
<comment type="caution">
    <text evidence="3">The sequence shown here is derived from an EMBL/GenBank/DDBJ whole genome shotgun (WGS) entry which is preliminary data.</text>
</comment>
<protein>
    <submittedName>
        <fullName evidence="3">Uncharacterized protein</fullName>
    </submittedName>
</protein>
<dbReference type="HOGENOM" id="CLU_018141_0_0_1"/>
<dbReference type="VEuPathDB" id="FungiDB:MPH_04426"/>
<feature type="domain" description="Probable treble clef zinc finger" evidence="1">
    <location>
        <begin position="10"/>
        <end position="47"/>
    </location>
</feature>
<dbReference type="InterPro" id="IPR058251">
    <property type="entry name" value="zf_Tbcl_3"/>
</dbReference>
<accession>K2S7I2</accession>